<reference evidence="6" key="1">
    <citation type="submission" date="2023-04" db="EMBL/GenBank/DDBJ databases">
        <title>Comparative genomic analysis of Cohnella hashimotonis sp. nov., isolated from the International Space Station.</title>
        <authorList>
            <person name="Venkateswaran K."/>
            <person name="Simpson A."/>
        </authorList>
    </citation>
    <scope>NUCLEOTIDE SEQUENCE</scope>
    <source>
        <strain evidence="6">F6_2S_P_1</strain>
    </source>
</reference>
<evidence type="ECO:0000313" key="7">
    <source>
        <dbReference type="Proteomes" id="UP001161691"/>
    </source>
</evidence>
<dbReference type="SMART" id="SM00060">
    <property type="entry name" value="FN3"/>
    <property type="match status" value="1"/>
</dbReference>
<accession>A0ABT6TP52</accession>
<dbReference type="InterPro" id="IPR003961">
    <property type="entry name" value="FN3_dom"/>
</dbReference>
<name>A0ABT6TP52_9BACL</name>
<feature type="region of interest" description="Disordered" evidence="2">
    <location>
        <begin position="373"/>
        <end position="568"/>
    </location>
</feature>
<dbReference type="PROSITE" id="PS51272">
    <property type="entry name" value="SLH"/>
    <property type="match status" value="3"/>
</dbReference>
<feature type="domain" description="SLH" evidence="5">
    <location>
        <begin position="24"/>
        <end position="84"/>
    </location>
</feature>
<protein>
    <submittedName>
        <fullName evidence="6">S-layer homology domain-containing protein</fullName>
    </submittedName>
</protein>
<feature type="signal peptide" evidence="3">
    <location>
        <begin position="1"/>
        <end position="29"/>
    </location>
</feature>
<proteinExistence type="predicted"/>
<gene>
    <name evidence="6" type="ORF">KB449_25490</name>
</gene>
<comment type="caution">
    <text evidence="6">The sequence shown here is derived from an EMBL/GenBank/DDBJ whole genome shotgun (WGS) entry which is preliminary data.</text>
</comment>
<keyword evidence="1" id="KW-0677">Repeat</keyword>
<feature type="chain" id="PRO_5047452665" evidence="3">
    <location>
        <begin position="30"/>
        <end position="882"/>
    </location>
</feature>
<keyword evidence="7" id="KW-1185">Reference proteome</keyword>
<feature type="domain" description="Fibronectin type-III" evidence="4">
    <location>
        <begin position="781"/>
        <end position="878"/>
    </location>
</feature>
<keyword evidence="3" id="KW-0732">Signal</keyword>
<dbReference type="Gene3D" id="2.60.40.10">
    <property type="entry name" value="Immunoglobulins"/>
    <property type="match status" value="1"/>
</dbReference>
<dbReference type="Proteomes" id="UP001161691">
    <property type="component" value="Unassembled WGS sequence"/>
</dbReference>
<dbReference type="PROSITE" id="PS50853">
    <property type="entry name" value="FN3"/>
    <property type="match status" value="1"/>
</dbReference>
<evidence type="ECO:0000259" key="4">
    <source>
        <dbReference type="PROSITE" id="PS50853"/>
    </source>
</evidence>
<evidence type="ECO:0000313" key="6">
    <source>
        <dbReference type="EMBL" id="MDI4648331.1"/>
    </source>
</evidence>
<feature type="domain" description="SLH" evidence="5">
    <location>
        <begin position="150"/>
        <end position="210"/>
    </location>
</feature>
<dbReference type="InterPro" id="IPR051860">
    <property type="entry name" value="Plasmodium_CSP_Invasion"/>
</dbReference>
<evidence type="ECO:0000256" key="1">
    <source>
        <dbReference type="ARBA" id="ARBA00022737"/>
    </source>
</evidence>
<dbReference type="SUPFAM" id="SSF49265">
    <property type="entry name" value="Fibronectin type III"/>
    <property type="match status" value="1"/>
</dbReference>
<dbReference type="PANTHER" id="PTHR44826:SF3">
    <property type="entry name" value="SPORE COAT PROTEIN SP85"/>
    <property type="match status" value="1"/>
</dbReference>
<dbReference type="RefSeq" id="WP_282911053.1">
    <property type="nucleotide sequence ID" value="NZ_JAGRPV010000001.1"/>
</dbReference>
<dbReference type="InterPro" id="IPR036116">
    <property type="entry name" value="FN3_sf"/>
</dbReference>
<dbReference type="InterPro" id="IPR001119">
    <property type="entry name" value="SLH_dom"/>
</dbReference>
<evidence type="ECO:0000256" key="2">
    <source>
        <dbReference type="SAM" id="MobiDB-lite"/>
    </source>
</evidence>
<dbReference type="CDD" id="cd00063">
    <property type="entry name" value="FN3"/>
    <property type="match status" value="1"/>
</dbReference>
<dbReference type="PANTHER" id="PTHR44826">
    <property type="entry name" value="SPORE COAT PROTEIN SP85"/>
    <property type="match status" value="1"/>
</dbReference>
<dbReference type="Pfam" id="PF00395">
    <property type="entry name" value="SLH"/>
    <property type="match status" value="3"/>
</dbReference>
<dbReference type="EMBL" id="JAGRPV010000001">
    <property type="protein sequence ID" value="MDI4648331.1"/>
    <property type="molecule type" value="Genomic_DNA"/>
</dbReference>
<organism evidence="6 7">
    <name type="scientific">Cohnella hashimotonis</name>
    <dbReference type="NCBI Taxonomy" id="2826895"/>
    <lineage>
        <taxon>Bacteria</taxon>
        <taxon>Bacillati</taxon>
        <taxon>Bacillota</taxon>
        <taxon>Bacilli</taxon>
        <taxon>Bacillales</taxon>
        <taxon>Paenibacillaceae</taxon>
        <taxon>Cohnella</taxon>
    </lineage>
</organism>
<feature type="compositionally biased region" description="Pro residues" evidence="2">
    <location>
        <begin position="395"/>
        <end position="565"/>
    </location>
</feature>
<sequence length="882" mass="90391">MAWGKGVRLSACAIALSVLGAGWGGAASAAGLSEHWAAETLNAWVDKGWLAGAGNGGLQPDQPVTRAEFAALAVRAFGLQAGSTGAGEYSDVGKGSWYAGAIYAAAGAGILSGYPDGTIRPSRSVTREEAAVVLAKLNGLTDAEVVEPAFTDAADLRSWSKASVGAAVYSKLLGGYPDGTFRPAKAMTRAEAVVALDKAWALRERTRTTVYDKAGVYGPAQGTQEIAGSVSISAPGVTLRNMVVRGDLAIGAEVGEGDAQLDGVTVAGTLNVAGGGEHSVHLSDAKLGQVVVNKPGGKLRLVLEGVTVVARLDFRTAGLLVVPSGSTVGTLNAHAIIFVTGAGQIGNARLFVSGSSFEHAPGSLEREAGVQLAGETGTGGGSSSSGGATSTPAPSATPSPSAEPSPSPSAEPSPSPSAEPSPSPSAEPSPSPSAEPSPSPSAEPSPSPSAEPSPSPSAEPSPSPSAEPSPSPSAEPSPSPSAEPSPSPSAEPSPSPSAEPSPTPSAEPSPSPSAEPSPSPSPSPSAEPSPSPSAEPSPSPSAEPSPSPSAEPSPSPSAEPTPTPGPVIIGVKDEQIYTAAVTPELGDGQDIAFIELTRNGNPIAGYELGSALYESGAYVLTATNAAGGETVIRFKLSADVKLSVADYDYTKFEGVLQVDVHIDNQGLDLQNAVNGIELTLPNYDGDELEVDYDYPGVSDWFYLERVEGTDRFVGHYPQAPYSLPPGIQFDISYTVWIDPSTEDRDLILKAWISDAEAQAEEDALFELSPVLIPLELDSLGPISDLAVDDNQPNDATTVTLKFSEPVESTYYFIEYQDGVTYKDDFTFYVGDIDRGADHVTLSGLTPGLNYKFRLVVGDGYNKGRSNVAEYSTLALPPLEPSE</sequence>
<feature type="compositionally biased region" description="Low complexity" evidence="2">
    <location>
        <begin position="385"/>
        <end position="394"/>
    </location>
</feature>
<evidence type="ECO:0000259" key="5">
    <source>
        <dbReference type="PROSITE" id="PS51272"/>
    </source>
</evidence>
<feature type="domain" description="SLH" evidence="5">
    <location>
        <begin position="85"/>
        <end position="148"/>
    </location>
</feature>
<evidence type="ECO:0000256" key="3">
    <source>
        <dbReference type="SAM" id="SignalP"/>
    </source>
</evidence>
<dbReference type="InterPro" id="IPR013783">
    <property type="entry name" value="Ig-like_fold"/>
</dbReference>